<keyword evidence="1" id="KW-0597">Phosphoprotein</keyword>
<dbReference type="FunFam" id="3.30.70.270:FF:000001">
    <property type="entry name" value="Diguanylate cyclase domain protein"/>
    <property type="match status" value="1"/>
</dbReference>
<dbReference type="Pfam" id="PF00563">
    <property type="entry name" value="EAL"/>
    <property type="match status" value="1"/>
</dbReference>
<proteinExistence type="predicted"/>
<dbReference type="Pfam" id="PF00990">
    <property type="entry name" value="GGDEF"/>
    <property type="match status" value="1"/>
</dbReference>
<protein>
    <submittedName>
        <fullName evidence="7">EAL domain-containing protein</fullName>
    </submittedName>
</protein>
<dbReference type="CDD" id="cd01949">
    <property type="entry name" value="GGDEF"/>
    <property type="match status" value="1"/>
</dbReference>
<evidence type="ECO:0000259" key="4">
    <source>
        <dbReference type="PROSITE" id="PS50113"/>
    </source>
</evidence>
<dbReference type="SUPFAM" id="SSF55785">
    <property type="entry name" value="PYP-like sensor domain (PAS domain)"/>
    <property type="match status" value="2"/>
</dbReference>
<gene>
    <name evidence="7" type="ORF">HHL15_05140</name>
</gene>
<dbReference type="EMBL" id="JABBGA010000003">
    <property type="protein sequence ID" value="NML25114.1"/>
    <property type="molecule type" value="Genomic_DNA"/>
</dbReference>
<dbReference type="SMART" id="SM00086">
    <property type="entry name" value="PAC"/>
    <property type="match status" value="2"/>
</dbReference>
<dbReference type="Proteomes" id="UP000580043">
    <property type="component" value="Unassembled WGS sequence"/>
</dbReference>
<evidence type="ECO:0000313" key="7">
    <source>
        <dbReference type="EMBL" id="NML25114.1"/>
    </source>
</evidence>
<dbReference type="Pfam" id="PF00072">
    <property type="entry name" value="Response_reg"/>
    <property type="match status" value="2"/>
</dbReference>
<feature type="domain" description="Response regulatory" evidence="2">
    <location>
        <begin position="15"/>
        <end position="131"/>
    </location>
</feature>
<evidence type="ECO:0000259" key="6">
    <source>
        <dbReference type="PROSITE" id="PS50887"/>
    </source>
</evidence>
<dbReference type="GO" id="GO:0000160">
    <property type="term" value="P:phosphorelay signal transduction system"/>
    <property type="evidence" value="ECO:0007669"/>
    <property type="project" value="InterPro"/>
</dbReference>
<dbReference type="RefSeq" id="WP_169144761.1">
    <property type="nucleotide sequence ID" value="NZ_JABBGA010000003.1"/>
</dbReference>
<organism evidence="7 8">
    <name type="scientific">Zoogloea dura</name>
    <dbReference type="NCBI Taxonomy" id="2728840"/>
    <lineage>
        <taxon>Bacteria</taxon>
        <taxon>Pseudomonadati</taxon>
        <taxon>Pseudomonadota</taxon>
        <taxon>Betaproteobacteria</taxon>
        <taxon>Rhodocyclales</taxon>
        <taxon>Zoogloeaceae</taxon>
        <taxon>Zoogloea</taxon>
    </lineage>
</organism>
<dbReference type="CDD" id="cd01948">
    <property type="entry name" value="EAL"/>
    <property type="match status" value="1"/>
</dbReference>
<dbReference type="NCBIfam" id="TIGR00229">
    <property type="entry name" value="sensory_box"/>
    <property type="match status" value="2"/>
</dbReference>
<dbReference type="InterPro" id="IPR001610">
    <property type="entry name" value="PAC"/>
</dbReference>
<evidence type="ECO:0000259" key="3">
    <source>
        <dbReference type="PROSITE" id="PS50112"/>
    </source>
</evidence>
<dbReference type="CDD" id="cd00130">
    <property type="entry name" value="PAS"/>
    <property type="match status" value="2"/>
</dbReference>
<accession>A0A848G1F6</accession>
<dbReference type="InterPro" id="IPR000014">
    <property type="entry name" value="PAS"/>
</dbReference>
<dbReference type="GO" id="GO:0003824">
    <property type="term" value="F:catalytic activity"/>
    <property type="evidence" value="ECO:0007669"/>
    <property type="project" value="UniProtKB-ARBA"/>
</dbReference>
<name>A0A848G1F6_9RHOO</name>
<feature type="domain" description="PAS" evidence="3">
    <location>
        <begin position="427"/>
        <end position="497"/>
    </location>
</feature>
<feature type="domain" description="PAS" evidence="3">
    <location>
        <begin position="303"/>
        <end position="360"/>
    </location>
</feature>
<dbReference type="Gene3D" id="3.20.20.450">
    <property type="entry name" value="EAL domain"/>
    <property type="match status" value="1"/>
</dbReference>
<evidence type="ECO:0000256" key="1">
    <source>
        <dbReference type="PROSITE-ProRule" id="PRU00169"/>
    </source>
</evidence>
<feature type="domain" description="Response regulatory" evidence="2">
    <location>
        <begin position="157"/>
        <end position="273"/>
    </location>
</feature>
<dbReference type="SUPFAM" id="SSF52172">
    <property type="entry name" value="CheY-like"/>
    <property type="match status" value="2"/>
</dbReference>
<dbReference type="PROSITE" id="PS50112">
    <property type="entry name" value="PAS"/>
    <property type="match status" value="2"/>
</dbReference>
<feature type="domain" description="PAC" evidence="4">
    <location>
        <begin position="378"/>
        <end position="430"/>
    </location>
</feature>
<dbReference type="SUPFAM" id="SSF141868">
    <property type="entry name" value="EAL domain-like"/>
    <property type="match status" value="1"/>
</dbReference>
<comment type="caution">
    <text evidence="7">The sequence shown here is derived from an EMBL/GenBank/DDBJ whole genome shotgun (WGS) entry which is preliminary data.</text>
</comment>
<dbReference type="PROSITE" id="PS50887">
    <property type="entry name" value="GGDEF"/>
    <property type="match status" value="1"/>
</dbReference>
<evidence type="ECO:0000259" key="5">
    <source>
        <dbReference type="PROSITE" id="PS50883"/>
    </source>
</evidence>
<dbReference type="Gene3D" id="3.30.450.20">
    <property type="entry name" value="PAS domain"/>
    <property type="match status" value="2"/>
</dbReference>
<dbReference type="InterPro" id="IPR052155">
    <property type="entry name" value="Biofilm_reg_signaling"/>
</dbReference>
<feature type="modified residue" description="4-aspartylphosphate" evidence="1">
    <location>
        <position position="64"/>
    </location>
</feature>
<dbReference type="SMART" id="SM00052">
    <property type="entry name" value="EAL"/>
    <property type="match status" value="1"/>
</dbReference>
<keyword evidence="8" id="KW-1185">Reference proteome</keyword>
<dbReference type="PROSITE" id="PS50110">
    <property type="entry name" value="RESPONSE_REGULATORY"/>
    <property type="match status" value="2"/>
</dbReference>
<dbReference type="InterPro" id="IPR011006">
    <property type="entry name" value="CheY-like_superfamily"/>
</dbReference>
<dbReference type="InterPro" id="IPR001789">
    <property type="entry name" value="Sig_transdc_resp-reg_receiver"/>
</dbReference>
<dbReference type="CDD" id="cd19920">
    <property type="entry name" value="REC_PA4781-like"/>
    <property type="match status" value="1"/>
</dbReference>
<dbReference type="PROSITE" id="PS50883">
    <property type="entry name" value="EAL"/>
    <property type="match status" value="1"/>
</dbReference>
<dbReference type="Gene3D" id="3.30.70.270">
    <property type="match status" value="1"/>
</dbReference>
<dbReference type="InterPro" id="IPR000700">
    <property type="entry name" value="PAS-assoc_C"/>
</dbReference>
<feature type="domain" description="GGDEF" evidence="6">
    <location>
        <begin position="584"/>
        <end position="717"/>
    </location>
</feature>
<dbReference type="SMART" id="SM00267">
    <property type="entry name" value="GGDEF"/>
    <property type="match status" value="1"/>
</dbReference>
<dbReference type="PANTHER" id="PTHR44757">
    <property type="entry name" value="DIGUANYLATE CYCLASE DGCP"/>
    <property type="match status" value="1"/>
</dbReference>
<dbReference type="Pfam" id="PF13426">
    <property type="entry name" value="PAS_9"/>
    <property type="match status" value="1"/>
</dbReference>
<dbReference type="SMART" id="SM00091">
    <property type="entry name" value="PAS"/>
    <property type="match status" value="2"/>
</dbReference>
<sequence>MSDLSLHLPDKTKPRILVVDDVSENLHILVGILRADYAVVVATNGPKALELASRLPAPDLVLLDIRMPGMDGYEVLHRLKSDPGTADIPVIFVTALSESADEAVGLRLGAADYVTKPINPELLLLRVRNQLELRVHRRRHHAASLGIDALRREEKPALLLVDDIPDNIHGLAAVLQDDYRIMVASNGARALEVVSGPHPPDLVLLDIIMPDMDGYEVCRRIKATPDGSRIPVIFVTVVDRVVDKVQGFSVGAADYITKPFDIDEVRARIRTHLDLSRLQRSLEDLVDERMASLHEANEALAESKEKYRILAEYSPNWEYWVDPRGDYLYLSPACLEVSGYGPVDFIGDPDLMRKLIHPDDLPIWDAHDERQATPGGYRLPPFRIRARDGSERWIEHVCQPVIDAHGHFLGTRGTHRDVTERVMAEEQRDLAATVFANTSEAVIITDADNRVLTINPAFTEITGYTQDDTFGRPARLLQADQLEPDSHRALWTAVEQTGRWQGEIAGRSKDGHAFIAWITVSTVFRDDRAVHRRVVLFSDITEKKKADNLIWTQANYDHLTSLPNRRLFNDRLEREIKKAQRDSTTIGLLFIDLDRFKEVNETRGHEVGDLLLVEAASRIRQCVRDYDTVARLGGDEFMVILSELQDGTDIGRIAQDIIDRLSRPFELHRDEHFVSASIGITLYPEDGNSISELIKHAERAMYLAKDAGRACFRFFTRALQEGAEERVRLASELRRAIDAGQIELYYQPIIELASDRIVKAEALMRWKHPELGFVSPATFIPIAEDTGTIHDLGEWAFAQVVKQTGQWRNLLGPDIQISLNVSPAQFNTGPQTFQRWIDALRTAGVPGANLVVEITEGLLMDNAPGIRDSLLCFRDAGIGVSIDDFGTGYSSLSYLKKFDIDVLKIDQSFTRNLSPDGADFALCEAIVVMAHKLGLKVVAEGVETAEQRDLLCQIGCDYAQGYLFSRAVPAGEFEALTLRHT</sequence>
<dbReference type="SUPFAM" id="SSF55073">
    <property type="entry name" value="Nucleotide cyclase"/>
    <property type="match status" value="1"/>
</dbReference>
<dbReference type="InterPro" id="IPR000160">
    <property type="entry name" value="GGDEF_dom"/>
</dbReference>
<dbReference type="InterPro" id="IPR001633">
    <property type="entry name" value="EAL_dom"/>
</dbReference>
<dbReference type="PANTHER" id="PTHR44757:SF2">
    <property type="entry name" value="BIOFILM ARCHITECTURE MAINTENANCE PROTEIN MBAA"/>
    <property type="match status" value="1"/>
</dbReference>
<dbReference type="InterPro" id="IPR043128">
    <property type="entry name" value="Rev_trsase/Diguanyl_cyclase"/>
</dbReference>
<dbReference type="Gene3D" id="3.40.50.2300">
    <property type="match status" value="2"/>
</dbReference>
<evidence type="ECO:0000313" key="8">
    <source>
        <dbReference type="Proteomes" id="UP000580043"/>
    </source>
</evidence>
<dbReference type="AlphaFoldDB" id="A0A848G1F6"/>
<dbReference type="Pfam" id="PF08447">
    <property type="entry name" value="PAS_3"/>
    <property type="match status" value="1"/>
</dbReference>
<dbReference type="InterPro" id="IPR029787">
    <property type="entry name" value="Nucleotide_cyclase"/>
</dbReference>
<dbReference type="InterPro" id="IPR013655">
    <property type="entry name" value="PAS_fold_3"/>
</dbReference>
<dbReference type="InterPro" id="IPR035919">
    <property type="entry name" value="EAL_sf"/>
</dbReference>
<dbReference type="InterPro" id="IPR035965">
    <property type="entry name" value="PAS-like_dom_sf"/>
</dbReference>
<dbReference type="SMART" id="SM00448">
    <property type="entry name" value="REC"/>
    <property type="match status" value="2"/>
</dbReference>
<reference evidence="7 8" key="1">
    <citation type="submission" date="2020-04" db="EMBL/GenBank/DDBJ databases">
        <title>Zoogloea sp. G-4-1-14 isolated from soil.</title>
        <authorList>
            <person name="Dahal R.H."/>
        </authorList>
    </citation>
    <scope>NUCLEOTIDE SEQUENCE [LARGE SCALE GENOMIC DNA]</scope>
    <source>
        <strain evidence="7 8">G-4-1-14</strain>
    </source>
</reference>
<evidence type="ECO:0000259" key="2">
    <source>
        <dbReference type="PROSITE" id="PS50110"/>
    </source>
</evidence>
<feature type="modified residue" description="4-aspartylphosphate" evidence="1">
    <location>
        <position position="206"/>
    </location>
</feature>
<feature type="domain" description="EAL" evidence="5">
    <location>
        <begin position="726"/>
        <end position="981"/>
    </location>
</feature>
<dbReference type="PROSITE" id="PS50113">
    <property type="entry name" value="PAC"/>
    <property type="match status" value="1"/>
</dbReference>
<dbReference type="NCBIfam" id="TIGR00254">
    <property type="entry name" value="GGDEF"/>
    <property type="match status" value="1"/>
</dbReference>